<dbReference type="AlphaFoldDB" id="X1UJW5"/>
<accession>X1UJW5</accession>
<sequence>LPQVLDIVVDLKVEPVSGVTVYMENVSAINIVLRQA</sequence>
<name>X1UJW5_9ZZZZ</name>
<protein>
    <submittedName>
        <fullName evidence="1">Uncharacterized protein</fullName>
    </submittedName>
</protein>
<gene>
    <name evidence="1" type="ORF">S12H4_28834</name>
</gene>
<comment type="caution">
    <text evidence="1">The sequence shown here is derived from an EMBL/GenBank/DDBJ whole genome shotgun (WGS) entry which is preliminary data.</text>
</comment>
<reference evidence="1" key="1">
    <citation type="journal article" date="2014" name="Front. Microbiol.">
        <title>High frequency of phylogenetically diverse reductive dehalogenase-homologous genes in deep subseafloor sedimentary metagenomes.</title>
        <authorList>
            <person name="Kawai M."/>
            <person name="Futagami T."/>
            <person name="Toyoda A."/>
            <person name="Takaki Y."/>
            <person name="Nishi S."/>
            <person name="Hori S."/>
            <person name="Arai W."/>
            <person name="Tsubouchi T."/>
            <person name="Morono Y."/>
            <person name="Uchiyama I."/>
            <person name="Ito T."/>
            <person name="Fujiyama A."/>
            <person name="Inagaki F."/>
            <person name="Takami H."/>
        </authorList>
    </citation>
    <scope>NUCLEOTIDE SEQUENCE</scope>
    <source>
        <strain evidence="1">Expedition CK06-06</strain>
    </source>
</reference>
<evidence type="ECO:0000313" key="1">
    <source>
        <dbReference type="EMBL" id="GAI92644.1"/>
    </source>
</evidence>
<organism evidence="1">
    <name type="scientific">marine sediment metagenome</name>
    <dbReference type="NCBI Taxonomy" id="412755"/>
    <lineage>
        <taxon>unclassified sequences</taxon>
        <taxon>metagenomes</taxon>
        <taxon>ecological metagenomes</taxon>
    </lineage>
</organism>
<feature type="non-terminal residue" evidence="1">
    <location>
        <position position="1"/>
    </location>
</feature>
<proteinExistence type="predicted"/>
<dbReference type="EMBL" id="BARW01016572">
    <property type="protein sequence ID" value="GAI92644.1"/>
    <property type="molecule type" value="Genomic_DNA"/>
</dbReference>